<dbReference type="Gene3D" id="3.40.190.10">
    <property type="entry name" value="Periplasmic binding protein-like II"/>
    <property type="match status" value="4"/>
</dbReference>
<dbReference type="GO" id="GO:0043190">
    <property type="term" value="C:ATP-binding cassette (ABC) transporter complex"/>
    <property type="evidence" value="ECO:0007669"/>
    <property type="project" value="InterPro"/>
</dbReference>
<comment type="similarity">
    <text evidence="1">Belongs to the phosphate/phosphite/phosphonate binding protein family.</text>
</comment>
<reference evidence="4" key="2">
    <citation type="submission" date="2021-08" db="EMBL/GenBank/DDBJ databases">
        <authorList>
            <person name="Dalcin Martins P."/>
        </authorList>
    </citation>
    <scope>NUCLEOTIDE SEQUENCE</scope>
    <source>
        <strain evidence="4">MAG_39</strain>
    </source>
</reference>
<dbReference type="AlphaFoldDB" id="A0A953J6G6"/>
<keyword evidence="2" id="KW-0732">Signal</keyword>
<dbReference type="InterPro" id="IPR001638">
    <property type="entry name" value="Solute-binding_3/MltF_N"/>
</dbReference>
<dbReference type="EMBL" id="JAIOIV010000034">
    <property type="protein sequence ID" value="MBZ0155502.1"/>
    <property type="molecule type" value="Genomic_DNA"/>
</dbReference>
<organism evidence="4 5">
    <name type="scientific">Candidatus Nitrobium versatile</name>
    <dbReference type="NCBI Taxonomy" id="2884831"/>
    <lineage>
        <taxon>Bacteria</taxon>
        <taxon>Pseudomonadati</taxon>
        <taxon>Nitrospirota</taxon>
        <taxon>Nitrospiria</taxon>
        <taxon>Nitrospirales</taxon>
        <taxon>Nitrospiraceae</taxon>
        <taxon>Candidatus Nitrobium</taxon>
    </lineage>
</organism>
<dbReference type="InterPro" id="IPR005770">
    <property type="entry name" value="PhnD"/>
</dbReference>
<dbReference type="Pfam" id="PF12974">
    <property type="entry name" value="Phosphonate-bd"/>
    <property type="match status" value="2"/>
</dbReference>
<gene>
    <name evidence="4" type="primary">phnD</name>
    <name evidence="4" type="ORF">K8I29_04700</name>
</gene>
<dbReference type="SMART" id="SM00062">
    <property type="entry name" value="PBPb"/>
    <property type="match status" value="1"/>
</dbReference>
<evidence type="ECO:0000313" key="5">
    <source>
        <dbReference type="Proteomes" id="UP000705867"/>
    </source>
</evidence>
<dbReference type="PANTHER" id="PTHR35841">
    <property type="entry name" value="PHOSPHONATES-BINDING PERIPLASMIC PROTEIN"/>
    <property type="match status" value="1"/>
</dbReference>
<dbReference type="PANTHER" id="PTHR35841:SF1">
    <property type="entry name" value="PHOSPHONATES-BINDING PERIPLASMIC PROTEIN"/>
    <property type="match status" value="1"/>
</dbReference>
<dbReference type="SUPFAM" id="SSF53850">
    <property type="entry name" value="Periplasmic binding protein-like II"/>
    <property type="match status" value="2"/>
</dbReference>
<dbReference type="NCBIfam" id="TIGR01098">
    <property type="entry name" value="3A0109s03R"/>
    <property type="match status" value="1"/>
</dbReference>
<dbReference type="PROSITE" id="PS51257">
    <property type="entry name" value="PROKAR_LIPOPROTEIN"/>
    <property type="match status" value="1"/>
</dbReference>
<evidence type="ECO:0000256" key="2">
    <source>
        <dbReference type="ARBA" id="ARBA00022729"/>
    </source>
</evidence>
<dbReference type="Proteomes" id="UP000705867">
    <property type="component" value="Unassembled WGS sequence"/>
</dbReference>
<accession>A0A953J6G6</accession>
<protein>
    <submittedName>
        <fullName evidence="4">Phosphate/phosphite/phosphonate ABC transporter substrate-binding protein</fullName>
    </submittedName>
</protein>
<feature type="domain" description="Solute-binding protein family 3/N-terminal" evidence="3">
    <location>
        <begin position="311"/>
        <end position="546"/>
    </location>
</feature>
<reference evidence="4" key="1">
    <citation type="journal article" date="2021" name="bioRxiv">
        <title>Unraveling nitrogen, sulfur and carbon metabolic pathways and microbial community transcriptional responses to substrate deprivation and toxicity stresses in a bioreactor mimicking anoxic brackish coastal sediment conditions.</title>
        <authorList>
            <person name="Martins P.D."/>
            <person name="Echeveste M.J."/>
            <person name="Arshad A."/>
            <person name="Kurth J."/>
            <person name="Ouboter H."/>
            <person name="Jetten M.S.M."/>
            <person name="Welte C.U."/>
        </authorList>
    </citation>
    <scope>NUCLEOTIDE SEQUENCE</scope>
    <source>
        <strain evidence="4">MAG_39</strain>
    </source>
</reference>
<comment type="caution">
    <text evidence="4">The sequence shown here is derived from an EMBL/GenBank/DDBJ whole genome shotgun (WGS) entry which is preliminary data.</text>
</comment>
<evidence type="ECO:0000313" key="4">
    <source>
        <dbReference type="EMBL" id="MBZ0155502.1"/>
    </source>
</evidence>
<dbReference type="GO" id="GO:0055085">
    <property type="term" value="P:transmembrane transport"/>
    <property type="evidence" value="ECO:0007669"/>
    <property type="project" value="InterPro"/>
</dbReference>
<sequence>MKRYAVSFIIPLLLLQLFGGYACSGQKSGTETKAAPESGGQTAPPLRPDALPLVLSVLPVESAGAMFKRFLPLKYYLEKTLRVPVVIRIARDYETAIREIGTGQVHMAYLDPATYCEVRARYRNRVAPLVRAVGRADASSRSVLVAKEGSGIEKVLDVRGKRLALGTEQSSFSYLIPLAMLHDVGVRISDLSSSDYLQQEDRVALSVLIGEYDVGGMSEAVAGKYAEDGLKIIKRSEIIPPFVLCASPLVPAERREEIIKHLVSPEGRGALSSIDRDMDRFIRAGDRDFDVIRVMIRNLTGRNYIEYGPKVIKVAVLPLYSAITIYNRYDPLMRYLSEKTGYEFKLVIPRDFDDFMRIVKSRSVDFSYQNPYIFSLIDREVDIHALVTTLDEDADKGDQFRGVIITRQNSPIQDIRGLKGKRVYITSPKSAGGYLSQKLFLLQAGLDTEKDMKIIDAKRQENVILAVYKGEADAGFVRESALDVVREVVDMKKLRVLAKTSPLPNWPFALCRNTNPSLAGEVRRLLIGMSDRELLKAAGIRGFKATSDAEFELLRRY</sequence>
<evidence type="ECO:0000259" key="3">
    <source>
        <dbReference type="SMART" id="SM00062"/>
    </source>
</evidence>
<evidence type="ECO:0000256" key="1">
    <source>
        <dbReference type="ARBA" id="ARBA00007162"/>
    </source>
</evidence>
<name>A0A953J6G6_9BACT</name>
<proteinExistence type="inferred from homology"/>